<sequence>MALCDECQMNKIPSGCGVGVKDYEVVKGVGVVSCKYFMEINGDLAKAQKVKNEIHVKRYSY</sequence>
<dbReference type="PATRIC" id="fig|1459.3.peg.2470"/>
<organism evidence="1 2">
    <name type="scientific">Sporosarcina globispora</name>
    <name type="common">Bacillus globisporus</name>
    <dbReference type="NCBI Taxonomy" id="1459"/>
    <lineage>
        <taxon>Bacteria</taxon>
        <taxon>Bacillati</taxon>
        <taxon>Bacillota</taxon>
        <taxon>Bacilli</taxon>
        <taxon>Bacillales</taxon>
        <taxon>Caryophanaceae</taxon>
        <taxon>Sporosarcina</taxon>
    </lineage>
</organism>
<dbReference type="STRING" id="1459.AF332_11520"/>
<protein>
    <submittedName>
        <fullName evidence="1">Uncharacterized protein</fullName>
    </submittedName>
</protein>
<dbReference type="Proteomes" id="UP000037109">
    <property type="component" value="Unassembled WGS sequence"/>
</dbReference>
<keyword evidence="2" id="KW-1185">Reference proteome</keyword>
<accession>A0A0M0GCY0</accession>
<dbReference type="OrthoDB" id="9902433at2"/>
<proteinExistence type="predicted"/>
<dbReference type="RefSeq" id="WP_053434741.1">
    <property type="nucleotide sequence ID" value="NZ_LGUF01000007.1"/>
</dbReference>
<dbReference type="EMBL" id="LGUF01000007">
    <property type="protein sequence ID" value="KON87392.1"/>
    <property type="molecule type" value="Genomic_DNA"/>
</dbReference>
<comment type="caution">
    <text evidence="1">The sequence shown here is derived from an EMBL/GenBank/DDBJ whole genome shotgun (WGS) entry which is preliminary data.</text>
</comment>
<dbReference type="AlphaFoldDB" id="A0A0M0GCY0"/>
<gene>
    <name evidence="1" type="ORF">AF332_11520</name>
</gene>
<evidence type="ECO:0000313" key="1">
    <source>
        <dbReference type="EMBL" id="KON87392.1"/>
    </source>
</evidence>
<evidence type="ECO:0000313" key="2">
    <source>
        <dbReference type="Proteomes" id="UP000037109"/>
    </source>
</evidence>
<name>A0A0M0GCY0_SPOGL</name>
<reference evidence="2" key="1">
    <citation type="submission" date="2015-07" db="EMBL/GenBank/DDBJ databases">
        <title>Fjat-10036 dsm4.</title>
        <authorList>
            <person name="Liu B."/>
            <person name="Wang J."/>
            <person name="Zhu Y."/>
            <person name="Liu G."/>
            <person name="Chen Q."/>
            <person name="Chen Z."/>
            <person name="Lan J."/>
            <person name="Che J."/>
            <person name="Ge C."/>
            <person name="Shi H."/>
            <person name="Pan Z."/>
            <person name="Liu X."/>
        </authorList>
    </citation>
    <scope>NUCLEOTIDE SEQUENCE [LARGE SCALE GENOMIC DNA]</scope>
    <source>
        <strain evidence="2">DSM 4</strain>
    </source>
</reference>